<proteinExistence type="predicted"/>
<dbReference type="AlphaFoldDB" id="A0AAV4MCF8"/>
<comment type="caution">
    <text evidence="2">The sequence shown here is derived from an EMBL/GenBank/DDBJ whole genome shotgun (WGS) entry which is preliminary data.</text>
</comment>
<evidence type="ECO:0000313" key="2">
    <source>
        <dbReference type="EMBL" id="GIX69086.1"/>
    </source>
</evidence>
<keyword evidence="3" id="KW-1185">Reference proteome</keyword>
<evidence type="ECO:0000256" key="1">
    <source>
        <dbReference type="SAM" id="MobiDB-lite"/>
    </source>
</evidence>
<protein>
    <submittedName>
        <fullName evidence="2">Uncharacterized protein</fullName>
    </submittedName>
</protein>
<dbReference type="Proteomes" id="UP001054945">
    <property type="component" value="Unassembled WGS sequence"/>
</dbReference>
<reference evidence="2 3" key="1">
    <citation type="submission" date="2021-06" db="EMBL/GenBank/DDBJ databases">
        <title>Caerostris extrusa draft genome.</title>
        <authorList>
            <person name="Kono N."/>
            <person name="Arakawa K."/>
        </authorList>
    </citation>
    <scope>NUCLEOTIDE SEQUENCE [LARGE SCALE GENOMIC DNA]</scope>
</reference>
<organism evidence="2 3">
    <name type="scientific">Caerostris extrusa</name>
    <name type="common">Bark spider</name>
    <name type="synonym">Caerostris bankana</name>
    <dbReference type="NCBI Taxonomy" id="172846"/>
    <lineage>
        <taxon>Eukaryota</taxon>
        <taxon>Metazoa</taxon>
        <taxon>Ecdysozoa</taxon>
        <taxon>Arthropoda</taxon>
        <taxon>Chelicerata</taxon>
        <taxon>Arachnida</taxon>
        <taxon>Araneae</taxon>
        <taxon>Araneomorphae</taxon>
        <taxon>Entelegynae</taxon>
        <taxon>Araneoidea</taxon>
        <taxon>Araneidae</taxon>
        <taxon>Caerostris</taxon>
    </lineage>
</organism>
<gene>
    <name evidence="2" type="ORF">CEXT_495031</name>
</gene>
<sequence length="75" mass="8540">MFFDERIPTVAPDFSAVSKEAAETYMCRLSEIKGHMDPDLAFFCPLPRATIRQSRPNPFMDCLPNETTQHPIHGD</sequence>
<evidence type="ECO:0000313" key="3">
    <source>
        <dbReference type="Proteomes" id="UP001054945"/>
    </source>
</evidence>
<dbReference type="EMBL" id="BPLR01002016">
    <property type="protein sequence ID" value="GIX69086.1"/>
    <property type="molecule type" value="Genomic_DNA"/>
</dbReference>
<accession>A0AAV4MCF8</accession>
<feature type="compositionally biased region" description="Polar residues" evidence="1">
    <location>
        <begin position="65"/>
        <end position="75"/>
    </location>
</feature>
<name>A0AAV4MCF8_CAEEX</name>
<feature type="region of interest" description="Disordered" evidence="1">
    <location>
        <begin position="55"/>
        <end position="75"/>
    </location>
</feature>